<dbReference type="Proteomes" id="UP001044222">
    <property type="component" value="Chromosome 8"/>
</dbReference>
<comment type="caution">
    <text evidence="1">The sequence shown here is derived from an EMBL/GenBank/DDBJ whole genome shotgun (WGS) entry which is preliminary data.</text>
</comment>
<keyword evidence="2" id="KW-1185">Reference proteome</keyword>
<name>A0A9D3RX06_ANGAN</name>
<sequence length="72" mass="8166">MDLISEQTRVGYKEIAELLGKLTEETSKLEAHQKKMTEHNHALGNLNRSFNQAQTRLERVAVTKCGSDLLKL</sequence>
<proteinExistence type="predicted"/>
<dbReference type="EMBL" id="JAFIRN010000008">
    <property type="protein sequence ID" value="KAG5844661.1"/>
    <property type="molecule type" value="Genomic_DNA"/>
</dbReference>
<protein>
    <submittedName>
        <fullName evidence="1">Uncharacterized protein</fullName>
    </submittedName>
</protein>
<accession>A0A9D3RX06</accession>
<dbReference type="AlphaFoldDB" id="A0A9D3RX06"/>
<reference evidence="1" key="1">
    <citation type="submission" date="2021-01" db="EMBL/GenBank/DDBJ databases">
        <title>A chromosome-scale assembly of European eel, Anguilla anguilla.</title>
        <authorList>
            <person name="Henkel C."/>
            <person name="Jong-Raadsen S.A."/>
            <person name="Dufour S."/>
            <person name="Weltzien F.-A."/>
            <person name="Palstra A.P."/>
            <person name="Pelster B."/>
            <person name="Spaink H.P."/>
            <person name="Van Den Thillart G.E."/>
            <person name="Jansen H."/>
            <person name="Zahm M."/>
            <person name="Klopp C."/>
            <person name="Cedric C."/>
            <person name="Louis A."/>
            <person name="Berthelot C."/>
            <person name="Parey E."/>
            <person name="Roest Crollius H."/>
            <person name="Montfort J."/>
            <person name="Robinson-Rechavi M."/>
            <person name="Bucao C."/>
            <person name="Bouchez O."/>
            <person name="Gislard M."/>
            <person name="Lluch J."/>
            <person name="Milhes M."/>
            <person name="Lampietro C."/>
            <person name="Lopez Roques C."/>
            <person name="Donnadieu C."/>
            <person name="Braasch I."/>
            <person name="Desvignes T."/>
            <person name="Postlethwait J."/>
            <person name="Bobe J."/>
            <person name="Guiguen Y."/>
            <person name="Dirks R."/>
        </authorList>
    </citation>
    <scope>NUCLEOTIDE SEQUENCE</scope>
    <source>
        <strain evidence="1">Tag_6206</strain>
        <tissue evidence="1">Liver</tissue>
    </source>
</reference>
<evidence type="ECO:0000313" key="1">
    <source>
        <dbReference type="EMBL" id="KAG5844661.1"/>
    </source>
</evidence>
<gene>
    <name evidence="1" type="ORF">ANANG_G00164850</name>
</gene>
<organism evidence="1 2">
    <name type="scientific">Anguilla anguilla</name>
    <name type="common">European freshwater eel</name>
    <name type="synonym">Muraena anguilla</name>
    <dbReference type="NCBI Taxonomy" id="7936"/>
    <lineage>
        <taxon>Eukaryota</taxon>
        <taxon>Metazoa</taxon>
        <taxon>Chordata</taxon>
        <taxon>Craniata</taxon>
        <taxon>Vertebrata</taxon>
        <taxon>Euteleostomi</taxon>
        <taxon>Actinopterygii</taxon>
        <taxon>Neopterygii</taxon>
        <taxon>Teleostei</taxon>
        <taxon>Anguilliformes</taxon>
        <taxon>Anguillidae</taxon>
        <taxon>Anguilla</taxon>
    </lineage>
</organism>
<evidence type="ECO:0000313" key="2">
    <source>
        <dbReference type="Proteomes" id="UP001044222"/>
    </source>
</evidence>